<dbReference type="InterPro" id="IPR036388">
    <property type="entry name" value="WH-like_DNA-bd_sf"/>
</dbReference>
<dbReference type="EMBL" id="JAOYOD010000001">
    <property type="protein sequence ID" value="MCV9388198.1"/>
    <property type="molecule type" value="Genomic_DNA"/>
</dbReference>
<gene>
    <name evidence="8" type="ORF">N7U62_16065</name>
</gene>
<keyword evidence="5" id="KW-0804">Transcription</keyword>
<dbReference type="RefSeq" id="WP_264139034.1">
    <property type="nucleotide sequence ID" value="NZ_JAOYOD010000001.1"/>
</dbReference>
<evidence type="ECO:0000256" key="4">
    <source>
        <dbReference type="ARBA" id="ARBA00023125"/>
    </source>
</evidence>
<evidence type="ECO:0000256" key="2">
    <source>
        <dbReference type="ARBA" id="ARBA00023015"/>
    </source>
</evidence>
<dbReference type="NCBIfam" id="TIGR02937">
    <property type="entry name" value="sigma70-ECF"/>
    <property type="match status" value="1"/>
</dbReference>
<dbReference type="SUPFAM" id="SSF88946">
    <property type="entry name" value="Sigma2 domain of RNA polymerase sigma factors"/>
    <property type="match status" value="1"/>
</dbReference>
<dbReference type="PANTHER" id="PTHR43133">
    <property type="entry name" value="RNA POLYMERASE ECF-TYPE SIGMA FACTO"/>
    <property type="match status" value="1"/>
</dbReference>
<dbReference type="InterPro" id="IPR013324">
    <property type="entry name" value="RNA_pol_sigma_r3/r4-like"/>
</dbReference>
<dbReference type="SUPFAM" id="SSF88659">
    <property type="entry name" value="Sigma3 and sigma4 domains of RNA polymerase sigma factors"/>
    <property type="match status" value="1"/>
</dbReference>
<keyword evidence="2" id="KW-0805">Transcription regulation</keyword>
<evidence type="ECO:0000313" key="8">
    <source>
        <dbReference type="EMBL" id="MCV9388198.1"/>
    </source>
</evidence>
<evidence type="ECO:0000256" key="3">
    <source>
        <dbReference type="ARBA" id="ARBA00023082"/>
    </source>
</evidence>
<dbReference type="Gene3D" id="1.10.10.10">
    <property type="entry name" value="Winged helix-like DNA-binding domain superfamily/Winged helix DNA-binding domain"/>
    <property type="match status" value="1"/>
</dbReference>
<sequence length="185" mass="21951">MTVNKPNTDKEIIQAYKRSGDMELLGELYEQYMHLVLGVCLKYLKSKAEAQDAVIEIFEELVVKLQNHEVDHFKSWLYVLTRNHCLMKLRKQKSRGHEEEIGEAFMESEPFQHHEDETRLEDNLEKLKSCIAKLKEEQKRCVDLFFLQEKCYQEIADSTNFDLKKVKSYIQNGKRNLKICMEQSE</sequence>
<dbReference type="Pfam" id="PF04542">
    <property type="entry name" value="Sigma70_r2"/>
    <property type="match status" value="1"/>
</dbReference>
<reference evidence="8 9" key="1">
    <citation type="submission" date="2022-10" db="EMBL/GenBank/DDBJ databases">
        <title>Comparative genomics and taxonomic characterization of three novel marine species of genus Reichenbachiella exhibiting antioxidant and polysaccharide degradation activities.</title>
        <authorList>
            <person name="Muhammad N."/>
            <person name="Lee Y.-J."/>
            <person name="Ko J."/>
            <person name="Kim S.-G."/>
        </authorList>
    </citation>
    <scope>NUCLEOTIDE SEQUENCE [LARGE SCALE GENOMIC DNA]</scope>
    <source>
        <strain evidence="8 9">ABR2-5</strain>
    </source>
</reference>
<protein>
    <submittedName>
        <fullName evidence="8">Sigma-70 family RNA polymerase sigma factor</fullName>
    </submittedName>
</protein>
<keyword evidence="3" id="KW-0731">Sigma factor</keyword>
<accession>A0ABT3CYB6</accession>
<proteinExistence type="inferred from homology"/>
<name>A0ABT3CYB6_9BACT</name>
<evidence type="ECO:0000259" key="7">
    <source>
        <dbReference type="Pfam" id="PF08281"/>
    </source>
</evidence>
<dbReference type="Proteomes" id="UP001300692">
    <property type="component" value="Unassembled WGS sequence"/>
</dbReference>
<comment type="similarity">
    <text evidence="1">Belongs to the sigma-70 factor family. ECF subfamily.</text>
</comment>
<feature type="domain" description="RNA polymerase sigma factor 70 region 4 type 2" evidence="7">
    <location>
        <begin position="125"/>
        <end position="177"/>
    </location>
</feature>
<keyword evidence="9" id="KW-1185">Reference proteome</keyword>
<feature type="domain" description="RNA polymerase sigma-70 region 2" evidence="6">
    <location>
        <begin position="28"/>
        <end position="94"/>
    </location>
</feature>
<comment type="caution">
    <text evidence="8">The sequence shown here is derived from an EMBL/GenBank/DDBJ whole genome shotgun (WGS) entry which is preliminary data.</text>
</comment>
<organism evidence="8 9">
    <name type="scientific">Reichenbachiella ulvae</name>
    <dbReference type="NCBI Taxonomy" id="2980104"/>
    <lineage>
        <taxon>Bacteria</taxon>
        <taxon>Pseudomonadati</taxon>
        <taxon>Bacteroidota</taxon>
        <taxon>Cytophagia</taxon>
        <taxon>Cytophagales</taxon>
        <taxon>Reichenbachiellaceae</taxon>
        <taxon>Reichenbachiella</taxon>
    </lineage>
</organism>
<evidence type="ECO:0000256" key="1">
    <source>
        <dbReference type="ARBA" id="ARBA00010641"/>
    </source>
</evidence>
<dbReference type="Gene3D" id="1.10.1740.10">
    <property type="match status" value="1"/>
</dbReference>
<evidence type="ECO:0000313" key="9">
    <source>
        <dbReference type="Proteomes" id="UP001300692"/>
    </source>
</evidence>
<dbReference type="InterPro" id="IPR013325">
    <property type="entry name" value="RNA_pol_sigma_r2"/>
</dbReference>
<dbReference type="InterPro" id="IPR039425">
    <property type="entry name" value="RNA_pol_sigma-70-like"/>
</dbReference>
<dbReference type="Pfam" id="PF08281">
    <property type="entry name" value="Sigma70_r4_2"/>
    <property type="match status" value="1"/>
</dbReference>
<dbReference type="InterPro" id="IPR014284">
    <property type="entry name" value="RNA_pol_sigma-70_dom"/>
</dbReference>
<evidence type="ECO:0000259" key="6">
    <source>
        <dbReference type="Pfam" id="PF04542"/>
    </source>
</evidence>
<dbReference type="PANTHER" id="PTHR43133:SF8">
    <property type="entry name" value="RNA POLYMERASE SIGMA FACTOR HI_1459-RELATED"/>
    <property type="match status" value="1"/>
</dbReference>
<evidence type="ECO:0000256" key="5">
    <source>
        <dbReference type="ARBA" id="ARBA00023163"/>
    </source>
</evidence>
<dbReference type="InterPro" id="IPR013249">
    <property type="entry name" value="RNA_pol_sigma70_r4_t2"/>
</dbReference>
<keyword evidence="4" id="KW-0238">DNA-binding</keyword>
<dbReference type="InterPro" id="IPR007627">
    <property type="entry name" value="RNA_pol_sigma70_r2"/>
</dbReference>